<dbReference type="RefSeq" id="WP_067666844.1">
    <property type="nucleotide sequence ID" value="NZ_CBCSIK010000005.1"/>
</dbReference>
<comment type="caution">
    <text evidence="1">The sequence shown here is derived from an EMBL/GenBank/DDBJ whole genome shotgun (WGS) entry which is preliminary data.</text>
</comment>
<reference evidence="1 2" key="1">
    <citation type="submission" date="2016-03" db="EMBL/GenBank/DDBJ databases">
        <title>Acinetobacter genomospecies 28 strain ANC 4149.</title>
        <authorList>
            <person name="Radolfova-Krizova L."/>
            <person name="Nemec A."/>
        </authorList>
    </citation>
    <scope>NUCLEOTIDE SEQUENCE [LARGE SCALE GENOMIC DNA]</scope>
    <source>
        <strain evidence="1 2">ANC 4149</strain>
    </source>
</reference>
<name>A0A151Y4R6_9GAMM</name>
<organism evidence="1 2">
    <name type="scientific">Acinetobacter pragensis</name>
    <dbReference type="NCBI Taxonomy" id="1806892"/>
    <lineage>
        <taxon>Bacteria</taxon>
        <taxon>Pseudomonadati</taxon>
        <taxon>Pseudomonadota</taxon>
        <taxon>Gammaproteobacteria</taxon>
        <taxon>Moraxellales</taxon>
        <taxon>Moraxellaceae</taxon>
        <taxon>Acinetobacter</taxon>
    </lineage>
</organism>
<evidence type="ECO:0000313" key="1">
    <source>
        <dbReference type="EMBL" id="KYQ72996.1"/>
    </source>
</evidence>
<protein>
    <submittedName>
        <fullName evidence="1">Uncharacterized protein</fullName>
    </submittedName>
</protein>
<evidence type="ECO:0000313" key="2">
    <source>
        <dbReference type="Proteomes" id="UP000076276"/>
    </source>
</evidence>
<proteinExistence type="predicted"/>
<keyword evidence="2" id="KW-1185">Reference proteome</keyword>
<gene>
    <name evidence="1" type="ORF">AZH43_01495</name>
</gene>
<dbReference type="EMBL" id="LUAW01000012">
    <property type="protein sequence ID" value="KYQ72996.1"/>
    <property type="molecule type" value="Genomic_DNA"/>
</dbReference>
<dbReference type="STRING" id="1806892.AZH43_01495"/>
<dbReference type="AlphaFoldDB" id="A0A151Y4R6"/>
<sequence length="82" mass="8751">MFAKIPLKPPSGGFAFPAQKTALSSTGQCNASSSQYIAKLSDFQPDTATSPVDKVIPLFILILFCSSTRQHQPPASACMTFL</sequence>
<accession>A0A151Y4R6</accession>
<dbReference type="Proteomes" id="UP000076276">
    <property type="component" value="Unassembled WGS sequence"/>
</dbReference>